<feature type="compositionally biased region" description="Low complexity" evidence="1">
    <location>
        <begin position="322"/>
        <end position="338"/>
    </location>
</feature>
<feature type="region of interest" description="Disordered" evidence="1">
    <location>
        <begin position="240"/>
        <end position="338"/>
    </location>
</feature>
<comment type="caution">
    <text evidence="2">The sequence shown here is derived from an EMBL/GenBank/DDBJ whole genome shotgun (WGS) entry which is preliminary data.</text>
</comment>
<accession>A0AAN9YRX8</accession>
<feature type="compositionally biased region" description="Acidic residues" evidence="1">
    <location>
        <begin position="253"/>
        <end position="262"/>
    </location>
</feature>
<evidence type="ECO:0000256" key="1">
    <source>
        <dbReference type="SAM" id="MobiDB-lite"/>
    </source>
</evidence>
<feature type="compositionally biased region" description="Polar residues" evidence="1">
    <location>
        <begin position="377"/>
        <end position="386"/>
    </location>
</feature>
<evidence type="ECO:0000313" key="2">
    <source>
        <dbReference type="EMBL" id="KAK7756708.1"/>
    </source>
</evidence>
<reference evidence="2 3" key="1">
    <citation type="submission" date="2024-02" db="EMBL/GenBank/DDBJ databases">
        <title>De novo assembly and annotation of 12 fungi associated with fruit tree decline syndrome in Ontario, Canada.</title>
        <authorList>
            <person name="Sulman M."/>
            <person name="Ellouze W."/>
            <person name="Ilyukhin E."/>
        </authorList>
    </citation>
    <scope>NUCLEOTIDE SEQUENCE [LARGE SCALE GENOMIC DNA]</scope>
    <source>
        <strain evidence="2 3">M11/M66-122</strain>
    </source>
</reference>
<dbReference type="AlphaFoldDB" id="A0AAN9YRX8"/>
<feature type="compositionally biased region" description="Basic and acidic residues" evidence="1">
    <location>
        <begin position="426"/>
        <end position="440"/>
    </location>
</feature>
<feature type="region of interest" description="Disordered" evidence="1">
    <location>
        <begin position="373"/>
        <end position="440"/>
    </location>
</feature>
<organism evidence="2 3">
    <name type="scientific">Diatrype stigma</name>
    <dbReference type="NCBI Taxonomy" id="117547"/>
    <lineage>
        <taxon>Eukaryota</taxon>
        <taxon>Fungi</taxon>
        <taxon>Dikarya</taxon>
        <taxon>Ascomycota</taxon>
        <taxon>Pezizomycotina</taxon>
        <taxon>Sordariomycetes</taxon>
        <taxon>Xylariomycetidae</taxon>
        <taxon>Xylariales</taxon>
        <taxon>Diatrypaceae</taxon>
        <taxon>Diatrype</taxon>
    </lineage>
</organism>
<dbReference type="EMBL" id="JAKJXP020000005">
    <property type="protein sequence ID" value="KAK7756708.1"/>
    <property type="molecule type" value="Genomic_DNA"/>
</dbReference>
<name>A0AAN9YRX8_9PEZI</name>
<dbReference type="Proteomes" id="UP001320420">
    <property type="component" value="Unassembled WGS sequence"/>
</dbReference>
<protein>
    <submittedName>
        <fullName evidence="2">Uncharacterized protein</fullName>
    </submittedName>
</protein>
<sequence>MGLTYVESTTTHLFSPHLHTGVLPQQKLATSGFTGDMSSPAAAATTPGAGNIKAPILHEILGPLLPALLAASVSATPAETVLPLLSPILRQRVQLLSTNDSEPWIDLLCYDKANVPRLREIAQSDRLELHPVSGEVEVDWDYDAEIRYRRVDEETLQALVVLRDMGLSFQLIYCTGDPVNGEGWRIGEVGVVAKPSPFSSFGGVSTIAEAERQFVEKKQQKERTATIAAAVAPAVTSGLSSSSRHLAVGGGPDMDEDDDDDYWAQYDATPSRTPAMPRSPAPQQQTSNGFGGSSTGLEEDYYSQYDTVQPTMDNYDPDEDANPSSANVNGNGNSNGSNMVSVEQEVVPAPPLGLARPVETGTTAKVYVNGNDASEAAESNETQGSWTLAEPVAQSPSPPAARNGGAVADLVHPHPRPASAASSRASVERLEAAAEKRDQSEFGVKQHVSRSIKSLYMLSRASGIDRQEFERLVRTELDMLGLMDEGDDMDG</sequence>
<proteinExistence type="predicted"/>
<gene>
    <name evidence="2" type="ORF">SLS62_001149</name>
</gene>
<keyword evidence="3" id="KW-1185">Reference proteome</keyword>
<evidence type="ECO:0000313" key="3">
    <source>
        <dbReference type="Proteomes" id="UP001320420"/>
    </source>
</evidence>